<dbReference type="STRING" id="342108.amb4037"/>
<dbReference type="Proteomes" id="UP000007058">
    <property type="component" value="Chromosome"/>
</dbReference>
<organism evidence="1 2">
    <name type="scientific">Paramagnetospirillum magneticum (strain ATCC 700264 / AMB-1)</name>
    <name type="common">Magnetospirillum magneticum</name>
    <dbReference type="NCBI Taxonomy" id="342108"/>
    <lineage>
        <taxon>Bacteria</taxon>
        <taxon>Pseudomonadati</taxon>
        <taxon>Pseudomonadota</taxon>
        <taxon>Alphaproteobacteria</taxon>
        <taxon>Rhodospirillales</taxon>
        <taxon>Magnetospirillaceae</taxon>
        <taxon>Paramagnetospirillum</taxon>
    </lineage>
</organism>
<reference evidence="1 2" key="1">
    <citation type="journal article" date="2005" name="DNA Res.">
        <title>Complete genome sequence of the facultative anaerobic magnetotactic bacterium Magnetospirillum sp. strain AMB-1.</title>
        <authorList>
            <person name="Matsunaga T."/>
            <person name="Okamura Y."/>
            <person name="Fukuda Y."/>
            <person name="Wahyudi A.T."/>
            <person name="Murase Y."/>
            <person name="Takeyama H."/>
        </authorList>
    </citation>
    <scope>NUCLEOTIDE SEQUENCE [LARGE SCALE GENOMIC DNA]</scope>
    <source>
        <strain evidence="2">ATCC 700264 / AMB-1</strain>
    </source>
</reference>
<protein>
    <recommendedName>
        <fullName evidence="3">Nucleotidyltransferase</fullName>
    </recommendedName>
</protein>
<proteinExistence type="predicted"/>
<dbReference type="SUPFAM" id="SSF81301">
    <property type="entry name" value="Nucleotidyltransferase"/>
    <property type="match status" value="1"/>
</dbReference>
<evidence type="ECO:0000313" key="1">
    <source>
        <dbReference type="EMBL" id="BAE52841.1"/>
    </source>
</evidence>
<gene>
    <name evidence="1" type="ordered locus">amb4037</name>
</gene>
<dbReference type="HOGENOM" id="CLU_3272424_0_0_5"/>
<keyword evidence="2" id="KW-1185">Reference proteome</keyword>
<evidence type="ECO:0000313" key="2">
    <source>
        <dbReference type="Proteomes" id="UP000007058"/>
    </source>
</evidence>
<dbReference type="KEGG" id="mag:amb4037"/>
<accession>Q2VZY4</accession>
<dbReference type="InterPro" id="IPR043519">
    <property type="entry name" value="NT_sf"/>
</dbReference>
<dbReference type="EMBL" id="AP007255">
    <property type="protein sequence ID" value="BAE52841.1"/>
    <property type="molecule type" value="Genomic_DNA"/>
</dbReference>
<dbReference type="AlphaFoldDB" id="Q2VZY4"/>
<sequence length="41" mass="4969">MRTLDDIMTQLRTLQPELRRRYLIRSMGVFGSYVHGEQRED</sequence>
<dbReference type="RefSeq" id="WP_011386390.1">
    <property type="nucleotide sequence ID" value="NC_007626.1"/>
</dbReference>
<name>Q2VZY4_PARM1</name>
<evidence type="ECO:0008006" key="3">
    <source>
        <dbReference type="Google" id="ProtNLM"/>
    </source>
</evidence>